<dbReference type="AlphaFoldDB" id="A0A9D0YZM2"/>
<feature type="coiled-coil region" evidence="1">
    <location>
        <begin position="141"/>
        <end position="168"/>
    </location>
</feature>
<gene>
    <name evidence="2" type="ORF">IAC85_04020</name>
</gene>
<keyword evidence="1" id="KW-0175">Coiled coil</keyword>
<proteinExistence type="predicted"/>
<reference evidence="2" key="1">
    <citation type="submission" date="2020-10" db="EMBL/GenBank/DDBJ databases">
        <authorList>
            <person name="Gilroy R."/>
        </authorList>
    </citation>
    <scope>NUCLEOTIDE SEQUENCE</scope>
    <source>
        <strain evidence="2">CHK165-10780</strain>
    </source>
</reference>
<evidence type="ECO:0000256" key="1">
    <source>
        <dbReference type="SAM" id="Coils"/>
    </source>
</evidence>
<name>A0A9D0YZM2_9FIRM</name>
<comment type="caution">
    <text evidence="2">The sequence shown here is derived from an EMBL/GenBank/DDBJ whole genome shotgun (WGS) entry which is preliminary data.</text>
</comment>
<evidence type="ECO:0000313" key="3">
    <source>
        <dbReference type="Proteomes" id="UP000886725"/>
    </source>
</evidence>
<accession>A0A9D0YZM2</accession>
<dbReference type="EMBL" id="DVFU01000078">
    <property type="protein sequence ID" value="HIQ64887.1"/>
    <property type="molecule type" value="Genomic_DNA"/>
</dbReference>
<protein>
    <submittedName>
        <fullName evidence="2">Uncharacterized protein</fullName>
    </submittedName>
</protein>
<evidence type="ECO:0000313" key="2">
    <source>
        <dbReference type="EMBL" id="HIQ64887.1"/>
    </source>
</evidence>
<reference evidence="2" key="2">
    <citation type="journal article" date="2021" name="PeerJ">
        <title>Extensive microbial diversity within the chicken gut microbiome revealed by metagenomics and culture.</title>
        <authorList>
            <person name="Gilroy R."/>
            <person name="Ravi A."/>
            <person name="Getino M."/>
            <person name="Pursley I."/>
            <person name="Horton D.L."/>
            <person name="Alikhan N.F."/>
            <person name="Baker D."/>
            <person name="Gharbi K."/>
            <person name="Hall N."/>
            <person name="Watson M."/>
            <person name="Adriaenssens E.M."/>
            <person name="Foster-Nyarko E."/>
            <person name="Jarju S."/>
            <person name="Secka A."/>
            <person name="Antonio M."/>
            <person name="Oren A."/>
            <person name="Chaudhuri R.R."/>
            <person name="La Ragione R."/>
            <person name="Hildebrand F."/>
            <person name="Pallen M.J."/>
        </authorList>
    </citation>
    <scope>NUCLEOTIDE SEQUENCE</scope>
    <source>
        <strain evidence="2">CHK165-10780</strain>
    </source>
</reference>
<dbReference type="Proteomes" id="UP000886725">
    <property type="component" value="Unassembled WGS sequence"/>
</dbReference>
<sequence>MALSAADRKSLLRELNEYGAVLYYLVNKKMMTVEEIENVLFKDNMEQVNLVFPKLIAKINPEEIDLATALYEPSFTKKDCLEMALNTHQDKYQHLREIKDVALNDTLADDILKDETYQLVLNTYFMNKILDRITKDKKDAFLRVKDLIKAYKRELVAIENENDQKICSDINNYYINSIVG</sequence>
<organism evidence="2 3">
    <name type="scientific">Candidatus Faecenecus gallistercoris</name>
    <dbReference type="NCBI Taxonomy" id="2840793"/>
    <lineage>
        <taxon>Bacteria</taxon>
        <taxon>Bacillati</taxon>
        <taxon>Bacillota</taxon>
        <taxon>Bacillota incertae sedis</taxon>
        <taxon>Candidatus Faecenecus</taxon>
    </lineage>
</organism>